<evidence type="ECO:0000256" key="2">
    <source>
        <dbReference type="ARBA" id="ARBA00022857"/>
    </source>
</evidence>
<dbReference type="Gene3D" id="3.90.25.10">
    <property type="entry name" value="UDP-galactose 4-epimerase, domain 1"/>
    <property type="match status" value="1"/>
</dbReference>
<dbReference type="InterPro" id="IPR008030">
    <property type="entry name" value="NmrA-like"/>
</dbReference>
<dbReference type="RefSeq" id="XP_020115474.1">
    <property type="nucleotide sequence ID" value="XM_020265350.1"/>
</dbReference>
<name>A0A1Q5Q6F7_TALAT</name>
<comment type="similarity">
    <text evidence="1">Belongs to the NmrA-type oxidoreductase family.</text>
</comment>
<gene>
    <name evidence="4" type="ORF">UA08_09418</name>
</gene>
<proteinExistence type="inferred from homology"/>
<dbReference type="SUPFAM" id="SSF51735">
    <property type="entry name" value="NAD(P)-binding Rossmann-fold domains"/>
    <property type="match status" value="1"/>
</dbReference>
<dbReference type="PANTHER" id="PTHR42748:SF26">
    <property type="entry name" value="NMRA-LIKE DOMAIN-CONTAINING PROTEIN"/>
    <property type="match status" value="1"/>
</dbReference>
<dbReference type="EMBL" id="LFMY01000022">
    <property type="protein sequence ID" value="OKL55353.1"/>
    <property type="molecule type" value="Genomic_DNA"/>
</dbReference>
<dbReference type="InterPro" id="IPR051164">
    <property type="entry name" value="NmrA-like_oxidored"/>
</dbReference>
<dbReference type="OrthoDB" id="3358371at2759"/>
<reference evidence="4 5" key="1">
    <citation type="submission" date="2015-06" db="EMBL/GenBank/DDBJ databases">
        <title>Talaromyces atroroseus IBT 11181 draft genome.</title>
        <authorList>
            <person name="Rasmussen K.B."/>
            <person name="Rasmussen S."/>
            <person name="Petersen B."/>
            <person name="Sicheritz-Ponten T."/>
            <person name="Mortensen U.H."/>
            <person name="Thrane U."/>
        </authorList>
    </citation>
    <scope>NUCLEOTIDE SEQUENCE [LARGE SCALE GENOMIC DNA]</scope>
    <source>
        <strain evidence="4 5">IBT 11181</strain>
    </source>
</reference>
<evidence type="ECO:0000256" key="1">
    <source>
        <dbReference type="ARBA" id="ARBA00006328"/>
    </source>
</evidence>
<accession>A0A1Q5Q6F7</accession>
<organism evidence="4 5">
    <name type="scientific">Talaromyces atroroseus</name>
    <dbReference type="NCBI Taxonomy" id="1441469"/>
    <lineage>
        <taxon>Eukaryota</taxon>
        <taxon>Fungi</taxon>
        <taxon>Dikarya</taxon>
        <taxon>Ascomycota</taxon>
        <taxon>Pezizomycotina</taxon>
        <taxon>Eurotiomycetes</taxon>
        <taxon>Eurotiomycetidae</taxon>
        <taxon>Eurotiales</taxon>
        <taxon>Trichocomaceae</taxon>
        <taxon>Talaromyces</taxon>
        <taxon>Talaromyces sect. Trachyspermi</taxon>
    </lineage>
</organism>
<evidence type="ECO:0000313" key="5">
    <source>
        <dbReference type="Proteomes" id="UP000214365"/>
    </source>
</evidence>
<sequence>MDTEKLIIVIGITGVQLPGWNVRGTTRYPSSDKVEAWKAKGAEIVSADLDNQSSLELAFQGANVIFGVTDFWTIFQDPTSMAKKKPVQDITQYCYEVEVKQGKNLANAAAATKTLDRFVFSSMAMASKWSNGKFTQLYHMDSKAVVAEYAKALPSLKDKFSQIQAPIYFNLLWQWGLPTTPKKQADGTYRIRGVGPGNIPIPFGDVQGDFGKCVKVVVQEKPGLNLLAVGEMLSWDSYIETWSKSQGVQSGGYEEHTIESFMKLLPGGLGREFGENVLFGQQFGYDGSDPTVVRPSDFGIPMSSFKEYCERTDFSSIL</sequence>
<feature type="domain" description="NmrA-like" evidence="3">
    <location>
        <begin position="18"/>
        <end position="287"/>
    </location>
</feature>
<dbReference type="AlphaFoldDB" id="A0A1Q5Q6F7"/>
<keyword evidence="5" id="KW-1185">Reference proteome</keyword>
<keyword evidence="2" id="KW-0521">NADP</keyword>
<evidence type="ECO:0000259" key="3">
    <source>
        <dbReference type="Pfam" id="PF05368"/>
    </source>
</evidence>
<dbReference type="GO" id="GO:0005634">
    <property type="term" value="C:nucleus"/>
    <property type="evidence" value="ECO:0007669"/>
    <property type="project" value="TreeGrafter"/>
</dbReference>
<dbReference type="Gene3D" id="3.40.50.720">
    <property type="entry name" value="NAD(P)-binding Rossmann-like Domain"/>
    <property type="match status" value="1"/>
</dbReference>
<protein>
    <recommendedName>
        <fullName evidence="3">NmrA-like domain-containing protein</fullName>
    </recommendedName>
</protein>
<comment type="caution">
    <text evidence="4">The sequence shown here is derived from an EMBL/GenBank/DDBJ whole genome shotgun (WGS) entry which is preliminary data.</text>
</comment>
<dbReference type="GeneID" id="31009174"/>
<dbReference type="Proteomes" id="UP000214365">
    <property type="component" value="Unassembled WGS sequence"/>
</dbReference>
<evidence type="ECO:0000313" key="4">
    <source>
        <dbReference type="EMBL" id="OKL55353.1"/>
    </source>
</evidence>
<dbReference type="Pfam" id="PF05368">
    <property type="entry name" value="NmrA"/>
    <property type="match status" value="1"/>
</dbReference>
<dbReference type="InterPro" id="IPR036291">
    <property type="entry name" value="NAD(P)-bd_dom_sf"/>
</dbReference>
<dbReference type="STRING" id="1441469.A0A1Q5Q6F7"/>
<dbReference type="PANTHER" id="PTHR42748">
    <property type="entry name" value="NITROGEN METABOLITE REPRESSION PROTEIN NMRA FAMILY MEMBER"/>
    <property type="match status" value="1"/>
</dbReference>